<dbReference type="AlphaFoldDB" id="A0A3R7GKZ7"/>
<dbReference type="RefSeq" id="WP_120243179.1">
    <property type="nucleotide sequence ID" value="NZ_RAPO01000001.1"/>
</dbReference>
<keyword evidence="4" id="KW-1185">Reference proteome</keyword>
<dbReference type="EMBL" id="RAPO01000001">
    <property type="protein sequence ID" value="RKD97669.1"/>
    <property type="molecule type" value="Genomic_DNA"/>
</dbReference>
<dbReference type="Pfam" id="PF17647">
    <property type="entry name" value="DUF5518"/>
    <property type="match status" value="1"/>
</dbReference>
<keyword evidence="2" id="KW-0472">Membrane</keyword>
<protein>
    <submittedName>
        <fullName evidence="3">Uncharacterized protein</fullName>
    </submittedName>
</protein>
<feature type="transmembrane region" description="Helical" evidence="2">
    <location>
        <begin position="69"/>
        <end position="92"/>
    </location>
</feature>
<evidence type="ECO:0000313" key="3">
    <source>
        <dbReference type="EMBL" id="RKD97669.1"/>
    </source>
</evidence>
<feature type="transmembrane region" description="Helical" evidence="2">
    <location>
        <begin position="104"/>
        <end position="131"/>
    </location>
</feature>
<dbReference type="Proteomes" id="UP000283805">
    <property type="component" value="Unassembled WGS sequence"/>
</dbReference>
<evidence type="ECO:0000256" key="1">
    <source>
        <dbReference type="SAM" id="MobiDB-lite"/>
    </source>
</evidence>
<name>A0A3R7GKZ7_9EURY</name>
<feature type="region of interest" description="Disordered" evidence="1">
    <location>
        <begin position="1"/>
        <end position="23"/>
    </location>
</feature>
<dbReference type="InterPro" id="IPR040493">
    <property type="entry name" value="DUF5518"/>
</dbReference>
<feature type="transmembrane region" description="Helical" evidence="2">
    <location>
        <begin position="31"/>
        <end position="57"/>
    </location>
</feature>
<accession>A0A3R7GKZ7</accession>
<sequence>MSSDTAGTPPAIETYPDEDDSSRGWNTSVNALVGGVVGIVLSFIPGSAFVGGALAGYLEGGDSGDGLRVGALAGLVMLVPMTLFWLFAMTMVLGTGMPGTMGGFVFVVLAFLVLYTLGLSTVGAIIGVVLADEL</sequence>
<reference evidence="3 4" key="1">
    <citation type="submission" date="2018-09" db="EMBL/GenBank/DDBJ databases">
        <title>Genomic Encyclopedia of Archaeal and Bacterial Type Strains, Phase II (KMG-II): from individual species to whole genera.</title>
        <authorList>
            <person name="Goeker M."/>
        </authorList>
    </citation>
    <scope>NUCLEOTIDE SEQUENCE [LARGE SCALE GENOMIC DNA]</scope>
    <source>
        <strain evidence="3 4">DSM 13151</strain>
    </source>
</reference>
<evidence type="ECO:0000256" key="2">
    <source>
        <dbReference type="SAM" id="Phobius"/>
    </source>
</evidence>
<keyword evidence="2" id="KW-0812">Transmembrane</keyword>
<dbReference type="OrthoDB" id="341846at2157"/>
<comment type="caution">
    <text evidence="3">The sequence shown here is derived from an EMBL/GenBank/DDBJ whole genome shotgun (WGS) entry which is preliminary data.</text>
</comment>
<keyword evidence="2" id="KW-1133">Transmembrane helix</keyword>
<gene>
    <name evidence="3" type="ORF">ATJ93_0660</name>
</gene>
<evidence type="ECO:0000313" key="4">
    <source>
        <dbReference type="Proteomes" id="UP000283805"/>
    </source>
</evidence>
<proteinExistence type="predicted"/>
<organism evidence="3 4">
    <name type="scientific">Halopiger aswanensis</name>
    <dbReference type="NCBI Taxonomy" id="148449"/>
    <lineage>
        <taxon>Archaea</taxon>
        <taxon>Methanobacteriati</taxon>
        <taxon>Methanobacteriota</taxon>
        <taxon>Stenosarchaea group</taxon>
        <taxon>Halobacteria</taxon>
        <taxon>Halobacteriales</taxon>
        <taxon>Natrialbaceae</taxon>
        <taxon>Halopiger</taxon>
    </lineage>
</organism>